<keyword evidence="3" id="KW-1185">Reference proteome</keyword>
<reference evidence="2 3" key="1">
    <citation type="submission" date="2020-12" db="EMBL/GenBank/DDBJ databases">
        <title>Brachybacterium sp. MASK1Z-5, whole genome shotgun sequence.</title>
        <authorList>
            <person name="Tuo L."/>
        </authorList>
    </citation>
    <scope>NUCLEOTIDE SEQUENCE [LARGE SCALE GENOMIC DNA]</scope>
    <source>
        <strain evidence="2 3">MASK1Z-5</strain>
    </source>
</reference>
<name>A0ABS1BCF1_9MICO</name>
<gene>
    <name evidence="2" type="ORF">I8D64_10540</name>
</gene>
<feature type="compositionally biased region" description="Polar residues" evidence="1">
    <location>
        <begin position="131"/>
        <end position="140"/>
    </location>
</feature>
<evidence type="ECO:0000256" key="1">
    <source>
        <dbReference type="SAM" id="MobiDB-lite"/>
    </source>
</evidence>
<evidence type="ECO:0000313" key="3">
    <source>
        <dbReference type="Proteomes" id="UP000612352"/>
    </source>
</evidence>
<sequence length="293" mass="30898">MTTIRSTHASTTRSSTAAHDGTRSVVTRGTFLRSAIVATGGLVGLGGLATSAQAAGTAGATPTGENGDLELPESWEDTVYFEPLPSEDKGYIASFTTLYGHTPVDLTKKELEEADGIVNFRAHGDDDGSGPTYTPSASSGISVGGDPVEILFTGSDNSELMAEAHYVLGTDPESPGILLHVLGTKHWTIRLPERTDFAWDLIQVDSPALVTQDDAEQALWNAASMGYAEEDDGDFDTTIKHVKIVDGGDGISGWTLTNGATDPEWTLWYGTAIGGDGGWSYLFGKVRTDGALH</sequence>
<dbReference type="PROSITE" id="PS51318">
    <property type="entry name" value="TAT"/>
    <property type="match status" value="1"/>
</dbReference>
<dbReference type="RefSeq" id="WP_200502545.1">
    <property type="nucleotide sequence ID" value="NZ_JAEDAJ010000005.1"/>
</dbReference>
<dbReference type="EMBL" id="JAEDAJ010000005">
    <property type="protein sequence ID" value="MBK0331842.1"/>
    <property type="molecule type" value="Genomic_DNA"/>
</dbReference>
<feature type="compositionally biased region" description="Low complexity" evidence="1">
    <location>
        <begin position="1"/>
        <end position="19"/>
    </location>
</feature>
<organism evidence="2 3">
    <name type="scientific">Brachybacterium halotolerans</name>
    <dbReference type="NCBI Taxonomy" id="2795215"/>
    <lineage>
        <taxon>Bacteria</taxon>
        <taxon>Bacillati</taxon>
        <taxon>Actinomycetota</taxon>
        <taxon>Actinomycetes</taxon>
        <taxon>Micrococcales</taxon>
        <taxon>Dermabacteraceae</taxon>
        <taxon>Brachybacterium</taxon>
    </lineage>
</organism>
<proteinExistence type="predicted"/>
<feature type="region of interest" description="Disordered" evidence="1">
    <location>
        <begin position="1"/>
        <end position="21"/>
    </location>
</feature>
<protein>
    <submittedName>
        <fullName evidence="2">Uncharacterized protein</fullName>
    </submittedName>
</protein>
<evidence type="ECO:0000313" key="2">
    <source>
        <dbReference type="EMBL" id="MBK0331842.1"/>
    </source>
</evidence>
<feature type="region of interest" description="Disordered" evidence="1">
    <location>
        <begin position="121"/>
        <end position="140"/>
    </location>
</feature>
<accession>A0ABS1BCF1</accession>
<dbReference type="InterPro" id="IPR006311">
    <property type="entry name" value="TAT_signal"/>
</dbReference>
<comment type="caution">
    <text evidence="2">The sequence shown here is derived from an EMBL/GenBank/DDBJ whole genome shotgun (WGS) entry which is preliminary data.</text>
</comment>
<dbReference type="Proteomes" id="UP000612352">
    <property type="component" value="Unassembled WGS sequence"/>
</dbReference>